<evidence type="ECO:0000313" key="1">
    <source>
        <dbReference type="EMBL" id="SEI97493.1"/>
    </source>
</evidence>
<reference evidence="1 2" key="1">
    <citation type="submission" date="2016-10" db="EMBL/GenBank/DDBJ databases">
        <authorList>
            <person name="de Groot N.N."/>
        </authorList>
    </citation>
    <scope>NUCLEOTIDE SEQUENCE [LARGE SCALE GENOMIC DNA]</scope>
    <source>
        <strain evidence="1 2">DSM 23048</strain>
    </source>
</reference>
<dbReference type="GeneID" id="82257198"/>
<evidence type="ECO:0000313" key="2">
    <source>
        <dbReference type="Proteomes" id="UP000183077"/>
    </source>
</evidence>
<proteinExistence type="predicted"/>
<dbReference type="AlphaFoldDB" id="A0A1H6UYP4"/>
<organism evidence="1 2">
    <name type="scientific">Myroides marinus</name>
    <dbReference type="NCBI Taxonomy" id="703342"/>
    <lineage>
        <taxon>Bacteria</taxon>
        <taxon>Pseudomonadati</taxon>
        <taxon>Bacteroidota</taxon>
        <taxon>Flavobacteriia</taxon>
        <taxon>Flavobacteriales</taxon>
        <taxon>Flavobacteriaceae</taxon>
        <taxon>Myroides</taxon>
    </lineage>
</organism>
<accession>A0A1H6UYP4</accession>
<protein>
    <submittedName>
        <fullName evidence="1">Uncharacterized protein</fullName>
    </submittedName>
</protein>
<name>A0A1H6UYP4_9FLAO</name>
<sequence length="248" mass="27740">MRRVISVLMLFYSFGAIAQVGIGLEDPKAAVHIAKEAKLKDVRNVEGAMTDYPQHLIADEKGNLAVFTGLPTDLIFKNVLTKKMEQYVKIDRNDVKDNKYSEYTEKSLDLNTTLTVPAHKTYVLEISYSIPSVYAGSDNPKGEFGVFIKRKLGVKPFEKINQSVNVFSSPLASATTTSAKGRAIGYTYIDTVSNETNQPLELQYDLYGFTEFIDLNNYEVRFGSYTNSGTNYNWGKGVILVTINELIK</sequence>
<dbReference type="Proteomes" id="UP000183077">
    <property type="component" value="Unassembled WGS sequence"/>
</dbReference>
<dbReference type="EMBL" id="FNYS01000008">
    <property type="protein sequence ID" value="SEI97493.1"/>
    <property type="molecule type" value="Genomic_DNA"/>
</dbReference>
<dbReference type="RefSeq" id="WP_133145890.1">
    <property type="nucleotide sequence ID" value="NZ_FNYS01000008.1"/>
</dbReference>
<gene>
    <name evidence="1" type="ORF">SAMN04488018_10867</name>
</gene>